<keyword evidence="5" id="KW-1185">Reference proteome</keyword>
<sequence>MFDFMINHISRESIMYQDFKEKHDRSEYKDFFIRWEKFWQEAGQKRPTQADIDLIYKRKDRAPIQEIDFADGKKNIFGTLSVMNK</sequence>
<dbReference type="InterPro" id="IPR045857">
    <property type="entry name" value="O16G_dom_2"/>
</dbReference>
<organism evidence="4 5">
    <name type="scientific">Oenococcus alcoholitolerans</name>
    <dbReference type="NCBI Taxonomy" id="931074"/>
    <lineage>
        <taxon>Bacteria</taxon>
        <taxon>Bacillati</taxon>
        <taxon>Bacillota</taxon>
        <taxon>Bacilli</taxon>
        <taxon>Lactobacillales</taxon>
        <taxon>Lactobacillaceae</taxon>
        <taxon>Oenococcus</taxon>
    </lineage>
</organism>
<keyword evidence="3" id="KW-0808">Transferase</keyword>
<comment type="caution">
    <text evidence="4">The sequence shown here is derived from an EMBL/GenBank/DDBJ whole genome shotgun (WGS) entry which is preliminary data.</text>
</comment>
<dbReference type="Gene3D" id="3.90.400.10">
    <property type="entry name" value="Oligo-1,6-glucosidase, Domain 2"/>
    <property type="match status" value="1"/>
</dbReference>
<name>A0ABR4XR55_9LACO</name>
<dbReference type="PANTHER" id="PTHR38784:SF1">
    <property type="entry name" value="SUCROSE PHOSPHORYLASE"/>
    <property type="match status" value="1"/>
</dbReference>
<protein>
    <submittedName>
        <fullName evidence="4">Uncharacterized protein</fullName>
    </submittedName>
</protein>
<gene>
    <name evidence="4" type="ORF">Q757_05260</name>
</gene>
<comment type="similarity">
    <text evidence="1">Belongs to the glycosyl hydrolase 13 family. Sucrose phosphorylase subfamily.</text>
</comment>
<evidence type="ECO:0000313" key="4">
    <source>
        <dbReference type="EMBL" id="KGO31755.1"/>
    </source>
</evidence>
<dbReference type="EMBL" id="AXCV01000222">
    <property type="protein sequence ID" value="KGO31755.1"/>
    <property type="molecule type" value="Genomic_DNA"/>
</dbReference>
<accession>A0ABR4XR55</accession>
<keyword evidence="2" id="KW-0328">Glycosyltransferase</keyword>
<evidence type="ECO:0000313" key="5">
    <source>
        <dbReference type="Proteomes" id="UP000030023"/>
    </source>
</evidence>
<proteinExistence type="inferred from homology"/>
<dbReference type="InterPro" id="IPR017853">
    <property type="entry name" value="GH"/>
</dbReference>
<evidence type="ECO:0000256" key="1">
    <source>
        <dbReference type="ARBA" id="ARBA00008452"/>
    </source>
</evidence>
<reference evidence="4 5" key="1">
    <citation type="journal article" date="2014" name="Antonie Van Leeuwenhoek">
        <title>Oenococcus alcoholitolerans sp. nov., a lactic acid bacteria isolated from cachaca and ethanol fermentation processes.</title>
        <authorList>
            <person name="Badotti F."/>
            <person name="Moreira A.P."/>
            <person name="Tonon L.A."/>
            <person name="de Lucena B.T."/>
            <person name="Gomes Fde C."/>
            <person name="Kruger R."/>
            <person name="Thompson C.C."/>
            <person name="de Morais M.A.Jr."/>
            <person name="Rosa C.A."/>
            <person name="Thompson F.L."/>
        </authorList>
    </citation>
    <scope>NUCLEOTIDE SEQUENCE [LARGE SCALE GENOMIC DNA]</scope>
    <source>
        <strain evidence="4 5">UFRJ-M7.2.18</strain>
    </source>
</reference>
<dbReference type="Proteomes" id="UP000030023">
    <property type="component" value="Unassembled WGS sequence"/>
</dbReference>
<evidence type="ECO:0000256" key="3">
    <source>
        <dbReference type="ARBA" id="ARBA00022679"/>
    </source>
</evidence>
<evidence type="ECO:0000256" key="2">
    <source>
        <dbReference type="ARBA" id="ARBA00022676"/>
    </source>
</evidence>
<dbReference type="PANTHER" id="PTHR38784">
    <property type="entry name" value="SUCROSE PHOSPHORYLASE"/>
    <property type="match status" value="1"/>
</dbReference>
<dbReference type="SUPFAM" id="SSF51445">
    <property type="entry name" value="(Trans)glycosidases"/>
    <property type="match status" value="1"/>
</dbReference>